<dbReference type="InterPro" id="IPR011109">
    <property type="entry name" value="DNA_bind_recombinase_dom"/>
</dbReference>
<feature type="domain" description="Recombinase" evidence="2">
    <location>
        <begin position="171"/>
        <end position="279"/>
    </location>
</feature>
<proteinExistence type="predicted"/>
<evidence type="ECO:0000313" key="3">
    <source>
        <dbReference type="EMBL" id="KAB2951161.1"/>
    </source>
</evidence>
<evidence type="ECO:0000259" key="2">
    <source>
        <dbReference type="PROSITE" id="PS51737"/>
    </source>
</evidence>
<dbReference type="SUPFAM" id="SSF53041">
    <property type="entry name" value="Resolvase-like"/>
    <property type="match status" value="1"/>
</dbReference>
<organism evidence="3 4">
    <name type="scientific">Heliorestis acidaminivorans</name>
    <dbReference type="NCBI Taxonomy" id="553427"/>
    <lineage>
        <taxon>Bacteria</taxon>
        <taxon>Bacillati</taxon>
        <taxon>Bacillota</taxon>
        <taxon>Clostridia</taxon>
        <taxon>Eubacteriales</taxon>
        <taxon>Heliobacteriaceae</taxon>
        <taxon>Heliorestis</taxon>
    </lineage>
</organism>
<dbReference type="InterPro" id="IPR050639">
    <property type="entry name" value="SSR_resolvase"/>
</dbReference>
<dbReference type="AlphaFoldDB" id="A0A6I0EX89"/>
<reference evidence="3 4" key="1">
    <citation type="submission" date="2019-10" db="EMBL/GenBank/DDBJ databases">
        <title>Whole-genome sequence of the extremophile Heliorestis acidaminivorans DSM 24790.</title>
        <authorList>
            <person name="Kyndt J.A."/>
            <person name="Meyer T.E."/>
        </authorList>
    </citation>
    <scope>NUCLEOTIDE SEQUENCE [LARGE SCALE GENOMIC DNA]</scope>
    <source>
        <strain evidence="3 4">DSM 24790</strain>
    </source>
</reference>
<dbReference type="Proteomes" id="UP000468766">
    <property type="component" value="Unassembled WGS sequence"/>
</dbReference>
<evidence type="ECO:0000259" key="1">
    <source>
        <dbReference type="PROSITE" id="PS51736"/>
    </source>
</evidence>
<dbReference type="CDD" id="cd00338">
    <property type="entry name" value="Ser_Recombinase"/>
    <property type="match status" value="1"/>
</dbReference>
<dbReference type="PROSITE" id="PS51737">
    <property type="entry name" value="RECOMBINASE_DNA_BIND"/>
    <property type="match status" value="1"/>
</dbReference>
<dbReference type="InterPro" id="IPR036162">
    <property type="entry name" value="Resolvase-like_N_sf"/>
</dbReference>
<dbReference type="SMART" id="SM00857">
    <property type="entry name" value="Resolvase"/>
    <property type="match status" value="1"/>
</dbReference>
<dbReference type="EMBL" id="WBXO01000014">
    <property type="protein sequence ID" value="KAB2951161.1"/>
    <property type="molecule type" value="Genomic_DNA"/>
</dbReference>
<evidence type="ECO:0000313" key="4">
    <source>
        <dbReference type="Proteomes" id="UP000468766"/>
    </source>
</evidence>
<dbReference type="InterPro" id="IPR038109">
    <property type="entry name" value="DNA_bind_recomb_sf"/>
</dbReference>
<name>A0A6I0EX89_9FIRM</name>
<dbReference type="Pfam" id="PF00239">
    <property type="entry name" value="Resolvase"/>
    <property type="match status" value="1"/>
</dbReference>
<dbReference type="GO" id="GO:0003677">
    <property type="term" value="F:DNA binding"/>
    <property type="evidence" value="ECO:0007669"/>
    <property type="project" value="InterPro"/>
</dbReference>
<sequence>MFKIHRVGPTRGDILKTVAYYRRSTNIQEHSLAMQEHKAYNKAIQEGLIIDEEYKDDAISGKSRIDDRRALKHLIEEIEQNKIKNLLVYKRDRLTRDAIQYIKLYRLFRDKNVNVIFTSDDEPPIQNSPVGELIEILLAAMVEREGQQIVERIKASIESDFLAGKNPGTLPFGYSVDRDNGNTIRQNEDEVELIRAMYRLAIEGKTIREISTYAREKWPQRKWTGTSVRKLLQNPTYVGIRFLNIRGLPQLKQEYSQLAIIEDDDWHKVQELLEQSPTKKRAPLPQAEFLLNNLLYCKPCKQLLVGLGRRRGQAISHFYKCSSCNQRIEKKAVEDFVIESSLIYVKSLFLTHYPKLLERYRFRNYTTFKIRLTQLERQLSKVTRQLNYNTQDYLFGEMEPKERMAVEDKLLTIYDKIVDLKKSKEKVEAEIASLNELPEKSKEL</sequence>
<dbReference type="OrthoDB" id="9781670at2"/>
<dbReference type="PANTHER" id="PTHR30461:SF23">
    <property type="entry name" value="DNA RECOMBINASE-RELATED"/>
    <property type="match status" value="1"/>
</dbReference>
<protein>
    <submittedName>
        <fullName evidence="3">Recombinase family protein</fullName>
    </submittedName>
</protein>
<gene>
    <name evidence="3" type="ORF">F9B85_13220</name>
</gene>
<keyword evidence="4" id="KW-1185">Reference proteome</keyword>
<dbReference type="Gene3D" id="3.90.1750.20">
    <property type="entry name" value="Putative Large Serine Recombinase, Chain B, Domain 2"/>
    <property type="match status" value="1"/>
</dbReference>
<dbReference type="InterPro" id="IPR006119">
    <property type="entry name" value="Resolv_N"/>
</dbReference>
<feature type="domain" description="Resolvase/invertase-type recombinase catalytic" evidence="1">
    <location>
        <begin position="16"/>
        <end position="164"/>
    </location>
</feature>
<dbReference type="Gene3D" id="3.40.50.1390">
    <property type="entry name" value="Resolvase, N-terminal catalytic domain"/>
    <property type="match status" value="1"/>
</dbReference>
<dbReference type="GO" id="GO:0000150">
    <property type="term" value="F:DNA strand exchange activity"/>
    <property type="evidence" value="ECO:0007669"/>
    <property type="project" value="InterPro"/>
</dbReference>
<accession>A0A6I0EX89</accession>
<dbReference type="PROSITE" id="PS51736">
    <property type="entry name" value="RECOMBINASES_3"/>
    <property type="match status" value="1"/>
</dbReference>
<dbReference type="Pfam" id="PF07508">
    <property type="entry name" value="Recombinase"/>
    <property type="match status" value="1"/>
</dbReference>
<dbReference type="PANTHER" id="PTHR30461">
    <property type="entry name" value="DNA-INVERTASE FROM LAMBDOID PROPHAGE"/>
    <property type="match status" value="1"/>
</dbReference>
<comment type="caution">
    <text evidence="3">The sequence shown here is derived from an EMBL/GenBank/DDBJ whole genome shotgun (WGS) entry which is preliminary data.</text>
</comment>